<gene>
    <name evidence="2" type="primary">Dsim\GD27151</name>
    <name evidence="2" type="ORF">Dsimw501_GD27151</name>
</gene>
<reference evidence="2" key="3">
    <citation type="submission" date="2015-04" db="EMBL/GenBank/DDBJ databases">
        <authorList>
            <consortium name="FlyBase"/>
        </authorList>
    </citation>
    <scope>NUCLEOTIDE SEQUENCE</scope>
    <source>
        <strain evidence="2">W501</strain>
    </source>
</reference>
<proteinExistence type="predicted"/>
<dbReference type="Bgee" id="FBgn0268441">
    <property type="expression patterns" value="Expressed in male reproductive system and 2 other cell types or tissues"/>
</dbReference>
<dbReference type="KEGG" id="dsi:Dsimw501_GD27151"/>
<evidence type="ECO:0000313" key="2">
    <source>
        <dbReference type="EMBL" id="KMY99590.1"/>
    </source>
</evidence>
<dbReference type="Proteomes" id="UP000035880">
    <property type="component" value="Chromosome 3L"/>
</dbReference>
<dbReference type="EMBL" id="CM002912">
    <property type="protein sequence ID" value="KMY99590.1"/>
    <property type="molecule type" value="Genomic_DNA"/>
</dbReference>
<reference evidence="2" key="1">
    <citation type="journal article" date="2013" name="Genome Res.">
        <title>A second-generation assembly of the Drosophila simulans genome provides new insights into patterns of lineage-specific divergence.</title>
        <authorList>
            <person name="Hu T.T."/>
            <person name="Eisen M.B."/>
            <person name="Thornton K.R."/>
            <person name="Andolfatto P."/>
        </authorList>
    </citation>
    <scope>NUCLEOTIDE SEQUENCE [LARGE SCALE GENOMIC DNA]</scope>
    <source>
        <strain evidence="2">W501</strain>
    </source>
</reference>
<protein>
    <submittedName>
        <fullName evidence="2">Uncharacterized protein, isoform A</fullName>
    </submittedName>
</protein>
<feature type="chain" id="PRO_5005324177" evidence="1">
    <location>
        <begin position="22"/>
        <end position="131"/>
    </location>
</feature>
<accession>A0A0J9UL08</accession>
<name>A0A0J9UL08_DROSI</name>
<dbReference type="OrthoDB" id="7846631at2759"/>
<feature type="signal peptide" evidence="1">
    <location>
        <begin position="1"/>
        <end position="21"/>
    </location>
</feature>
<keyword evidence="1" id="KW-0732">Signal</keyword>
<reference evidence="2" key="2">
    <citation type="submission" date="2014-06" db="EMBL/GenBank/DDBJ databases">
        <authorList>
            <person name="Hu T."/>
            <person name="Eisen M.B."/>
            <person name="Thornton K.R."/>
            <person name="Andolfatto P."/>
        </authorList>
    </citation>
    <scope>NUCLEOTIDE SEQUENCE</scope>
    <source>
        <strain evidence="2">W501</strain>
    </source>
</reference>
<evidence type="ECO:0000256" key="1">
    <source>
        <dbReference type="SAM" id="SignalP"/>
    </source>
</evidence>
<dbReference type="AlphaFoldDB" id="A0A0J9UL08"/>
<sequence length="131" mass="14999">MEKYSILMCIIATVVFSEVFASQPGPCRNLSQRYAPSKIKGKMVHRSLYLDIFSKRKTTVKPLSICLREIFPPTRLKNYTVIGTDNKNFVVLYKCEYNPISQSNTATLKRISQAYKKNGLQESKVLLLCQL</sequence>
<organism evidence="2">
    <name type="scientific">Drosophila simulans</name>
    <name type="common">Fruit fly</name>
    <dbReference type="NCBI Taxonomy" id="7240"/>
    <lineage>
        <taxon>Eukaryota</taxon>
        <taxon>Metazoa</taxon>
        <taxon>Ecdysozoa</taxon>
        <taxon>Arthropoda</taxon>
        <taxon>Hexapoda</taxon>
        <taxon>Insecta</taxon>
        <taxon>Pterygota</taxon>
        <taxon>Neoptera</taxon>
        <taxon>Endopterygota</taxon>
        <taxon>Diptera</taxon>
        <taxon>Brachycera</taxon>
        <taxon>Muscomorpha</taxon>
        <taxon>Ephydroidea</taxon>
        <taxon>Drosophilidae</taxon>
        <taxon>Drosophila</taxon>
        <taxon>Sophophora</taxon>
    </lineage>
</organism>